<gene>
    <name evidence="2" type="ORF">BKA15_005956</name>
</gene>
<keyword evidence="2" id="KW-0012">Acyltransferase</keyword>
<organism evidence="2 3">
    <name type="scientific">Microlunatus parietis</name>
    <dbReference type="NCBI Taxonomy" id="682979"/>
    <lineage>
        <taxon>Bacteria</taxon>
        <taxon>Bacillati</taxon>
        <taxon>Actinomycetota</taxon>
        <taxon>Actinomycetes</taxon>
        <taxon>Propionibacteriales</taxon>
        <taxon>Propionibacteriaceae</taxon>
        <taxon>Microlunatus</taxon>
    </lineage>
</organism>
<sequence length="174" mass="19034">MNDEAADLVIVPATESDHAVLFEIYRDVVAAGGAQPAGVKADREVFHEGWIRRRRVYVARVGDTTIGGYFLRTNFPAFAAHIAQGGYLVAESARRRGVGSRLLAHSLEQAARLGYTAMMFNLVQQGNPSRRLYERAGFKIIGTIPNVHGDEPGLIYWRSLESGSKAMVSAMPGE</sequence>
<dbReference type="InterPro" id="IPR000182">
    <property type="entry name" value="GNAT_dom"/>
</dbReference>
<keyword evidence="3" id="KW-1185">Reference proteome</keyword>
<dbReference type="AlphaFoldDB" id="A0A7Y9LE66"/>
<dbReference type="SUPFAM" id="SSF55729">
    <property type="entry name" value="Acyl-CoA N-acyltransferases (Nat)"/>
    <property type="match status" value="1"/>
</dbReference>
<dbReference type="EMBL" id="JACCBU010000001">
    <property type="protein sequence ID" value="NYE74627.1"/>
    <property type="molecule type" value="Genomic_DNA"/>
</dbReference>
<dbReference type="RefSeq" id="WP_179757079.1">
    <property type="nucleotide sequence ID" value="NZ_JACCBU010000001.1"/>
</dbReference>
<dbReference type="Pfam" id="PF00583">
    <property type="entry name" value="Acetyltransf_1"/>
    <property type="match status" value="1"/>
</dbReference>
<name>A0A7Y9LE66_9ACTN</name>
<dbReference type="Proteomes" id="UP000569914">
    <property type="component" value="Unassembled WGS sequence"/>
</dbReference>
<reference evidence="2 3" key="1">
    <citation type="submission" date="2020-07" db="EMBL/GenBank/DDBJ databases">
        <title>Sequencing the genomes of 1000 actinobacteria strains.</title>
        <authorList>
            <person name="Klenk H.-P."/>
        </authorList>
    </citation>
    <scope>NUCLEOTIDE SEQUENCE [LARGE SCALE GENOMIC DNA]</scope>
    <source>
        <strain evidence="2 3">DSM 22083</strain>
    </source>
</reference>
<accession>A0A7Y9LE66</accession>
<evidence type="ECO:0000313" key="3">
    <source>
        <dbReference type="Proteomes" id="UP000569914"/>
    </source>
</evidence>
<dbReference type="InterPro" id="IPR016181">
    <property type="entry name" value="Acyl_CoA_acyltransferase"/>
</dbReference>
<evidence type="ECO:0000313" key="2">
    <source>
        <dbReference type="EMBL" id="NYE74627.1"/>
    </source>
</evidence>
<dbReference type="PANTHER" id="PTHR43138">
    <property type="entry name" value="ACETYLTRANSFERASE, GNAT FAMILY"/>
    <property type="match status" value="1"/>
</dbReference>
<proteinExistence type="predicted"/>
<protein>
    <submittedName>
        <fullName evidence="2">L-amino acid N-acyltransferase YncA</fullName>
    </submittedName>
</protein>
<dbReference type="GO" id="GO:0016747">
    <property type="term" value="F:acyltransferase activity, transferring groups other than amino-acyl groups"/>
    <property type="evidence" value="ECO:0007669"/>
    <property type="project" value="InterPro"/>
</dbReference>
<comment type="caution">
    <text evidence="2">The sequence shown here is derived from an EMBL/GenBank/DDBJ whole genome shotgun (WGS) entry which is preliminary data.</text>
</comment>
<dbReference type="PANTHER" id="PTHR43138:SF1">
    <property type="entry name" value="N-ACETYLTRANSFERASE ACA1"/>
    <property type="match status" value="1"/>
</dbReference>
<keyword evidence="2" id="KW-0808">Transferase</keyword>
<evidence type="ECO:0000259" key="1">
    <source>
        <dbReference type="PROSITE" id="PS51186"/>
    </source>
</evidence>
<dbReference type="PROSITE" id="PS51186">
    <property type="entry name" value="GNAT"/>
    <property type="match status" value="1"/>
</dbReference>
<dbReference type="Gene3D" id="3.40.630.30">
    <property type="match status" value="1"/>
</dbReference>
<dbReference type="CDD" id="cd04301">
    <property type="entry name" value="NAT_SF"/>
    <property type="match status" value="1"/>
</dbReference>
<feature type="domain" description="N-acetyltransferase" evidence="1">
    <location>
        <begin position="8"/>
        <end position="161"/>
    </location>
</feature>
<dbReference type="InterPro" id="IPR052742">
    <property type="entry name" value="Mito_N-acetyltransferase"/>
</dbReference>